<dbReference type="SMART" id="SM00388">
    <property type="entry name" value="HisKA"/>
    <property type="match status" value="1"/>
</dbReference>
<evidence type="ECO:0000256" key="13">
    <source>
        <dbReference type="SAM" id="Coils"/>
    </source>
</evidence>
<dbReference type="Pfam" id="PF08447">
    <property type="entry name" value="PAS_3"/>
    <property type="match status" value="3"/>
</dbReference>
<evidence type="ECO:0000256" key="6">
    <source>
        <dbReference type="ARBA" id="ARBA00022679"/>
    </source>
</evidence>
<feature type="domain" description="HAMP" evidence="19">
    <location>
        <begin position="401"/>
        <end position="461"/>
    </location>
</feature>
<dbReference type="SMART" id="SM00091">
    <property type="entry name" value="PAS"/>
    <property type="match status" value="6"/>
</dbReference>
<keyword evidence="10" id="KW-0902">Two-component regulatory system</keyword>
<dbReference type="PANTHER" id="PTHR43047">
    <property type="entry name" value="TWO-COMPONENT HISTIDINE PROTEIN KINASE"/>
    <property type="match status" value="1"/>
</dbReference>
<dbReference type="CDD" id="cd18773">
    <property type="entry name" value="PDC1_HK_sensor"/>
    <property type="match status" value="1"/>
</dbReference>
<dbReference type="InterPro" id="IPR000700">
    <property type="entry name" value="PAS-assoc_C"/>
</dbReference>
<dbReference type="InterPro" id="IPR035965">
    <property type="entry name" value="PAS-like_dom_sf"/>
</dbReference>
<dbReference type="Gene3D" id="3.30.450.20">
    <property type="entry name" value="PAS domain"/>
    <property type="match status" value="8"/>
</dbReference>
<dbReference type="Gene3D" id="2.10.70.100">
    <property type="match status" value="1"/>
</dbReference>
<dbReference type="SUPFAM" id="SSF47384">
    <property type="entry name" value="Homodimeric domain of signal transducing histidine kinase"/>
    <property type="match status" value="1"/>
</dbReference>
<feature type="domain" description="PAS" evidence="17">
    <location>
        <begin position="988"/>
        <end position="1060"/>
    </location>
</feature>
<dbReference type="PROSITE" id="PS50110">
    <property type="entry name" value="RESPONSE_REGULATORY"/>
    <property type="match status" value="1"/>
</dbReference>
<evidence type="ECO:0000256" key="12">
    <source>
        <dbReference type="PROSITE-ProRule" id="PRU00169"/>
    </source>
</evidence>
<protein>
    <recommendedName>
        <fullName evidence="3">histidine kinase</fullName>
        <ecNumber evidence="3">2.7.13.3</ecNumber>
    </recommendedName>
</protein>
<evidence type="ECO:0000256" key="10">
    <source>
        <dbReference type="ARBA" id="ARBA00023012"/>
    </source>
</evidence>
<dbReference type="Gene3D" id="3.30.565.10">
    <property type="entry name" value="Histidine kinase-like ATPase, C-terminal domain"/>
    <property type="match status" value="1"/>
</dbReference>
<dbReference type="SMART" id="SM00387">
    <property type="entry name" value="HATPase_c"/>
    <property type="match status" value="1"/>
</dbReference>
<keyword evidence="21" id="KW-1185">Reference proteome</keyword>
<dbReference type="InterPro" id="IPR013655">
    <property type="entry name" value="PAS_fold_3"/>
</dbReference>
<evidence type="ECO:0000256" key="2">
    <source>
        <dbReference type="ARBA" id="ARBA00004651"/>
    </source>
</evidence>
<feature type="domain" description="PAC" evidence="18">
    <location>
        <begin position="804"/>
        <end position="856"/>
    </location>
</feature>
<keyword evidence="7 14" id="KW-0812">Transmembrane</keyword>
<dbReference type="Pfam" id="PF00072">
    <property type="entry name" value="Response_reg"/>
    <property type="match status" value="1"/>
</dbReference>
<dbReference type="InterPro" id="IPR001789">
    <property type="entry name" value="Sig_transdc_resp-reg_receiver"/>
</dbReference>
<evidence type="ECO:0000259" key="18">
    <source>
        <dbReference type="PROSITE" id="PS50113"/>
    </source>
</evidence>
<feature type="domain" description="PAC" evidence="18">
    <location>
        <begin position="936"/>
        <end position="987"/>
    </location>
</feature>
<dbReference type="Pfam" id="PF08448">
    <property type="entry name" value="PAS_4"/>
    <property type="match status" value="1"/>
</dbReference>
<dbReference type="PROSITE" id="PS50109">
    <property type="entry name" value="HIS_KIN"/>
    <property type="match status" value="1"/>
</dbReference>
<proteinExistence type="predicted"/>
<dbReference type="SMART" id="SM00086">
    <property type="entry name" value="PAC"/>
    <property type="match status" value="6"/>
</dbReference>
<dbReference type="EC" id="2.7.13.3" evidence="3"/>
<feature type="domain" description="PAS" evidence="17">
    <location>
        <begin position="726"/>
        <end position="785"/>
    </location>
</feature>
<dbReference type="InterPro" id="IPR004358">
    <property type="entry name" value="Sig_transdc_His_kin-like_C"/>
</dbReference>
<feature type="domain" description="PAS" evidence="17">
    <location>
        <begin position="470"/>
        <end position="515"/>
    </location>
</feature>
<dbReference type="PRINTS" id="PR00344">
    <property type="entry name" value="BCTRLSENSOR"/>
</dbReference>
<comment type="subcellular location">
    <subcellularLocation>
        <location evidence="2">Cell membrane</location>
        <topology evidence="2">Multi-pass membrane protein</topology>
    </subcellularLocation>
</comment>
<sequence length="1718" mass="195145">MELKVWLGKFVKNSFFDRGTNIPLRSVLVVPFVLQTVGAVALVGYLSYRSGQQATENLASQLLRQTSERVSDRLTTYLQPSQYFVAVNRYKVTQGILNLNNQEQLRQELWQQIILNPSLPNVAFWSDRGTALSYVRVVSEEEKNLATKHTKIPTSIGTIYFNTTIPNLRRYFLVDAQGKPQKQVYIFRDDFRNLPWYHEDKAINRQHWSSIFISKVAGHLMIQAVAPVSDNTGKFEGLFVAGYGLSNISTFLNKLDFSPQGQIFIVERSGNLVATSVLSEQSGMKLVKGKTDTPNGKLRERLSAVNSQDEITRRIAQNLLQKFGSFQNIQDAKQLSFTVNHQRDFVQVTPFKDKYGLDWLIVTVIPEPDFMTEIQNNNRTTFLLCLLTLGLTIGSGLIIADRLTNQISQLNQISQQLATGDLTQRLPHKIPDFLKKSGISEVRELAQSFNLMADRLEQSFEQIKVALEESQEKFTTIFRTSPDPIAIVTTAEGRFVEANTKMCEFSGYSRAELIGYTAKELGLWVDLDQLRQFRKLLEQGAVSNFEMTARIKSGEPKIMLLSGERCNLQGEDVTIFIVKDITDRKLAEIALLESELKFATIFLDIPQPAWIATLAEGRCIDINESFSKVLGFSRIQAIGKTCVEMGLWDDLRDLQQFRESLLLYRKINDFEVVFHTKSGEARTVLLSARISYLEDQDCVIGVLSDISDRKRSEMERQKAEIALRESEMRYRILSEVSPVVIFRLDLQFNCLYVNDRWSQMTGKPKEAALGYGWMAALHPDEREKMLARWSAQRSPLSSSNVIVNTDEGRHLRPDGTIGWYYAQVVPEIDATGQVVGLVGSLTDITDRKQAEIALKESENRFLELSEASPANIYILVRRLDGSFYFEHLSRAIETIHEISSELILENANLLFDCIHPEDRTGYETAVEVSRESLQPFQYEWRIVTSSGKIKWLQGNSRPKARENGEIVWYGVVIDITDRKTAQLALQESEARLREAQRVAQVGSWELDVATRKSKWSEQMFRIVGLDPSQPEPSFTEIQEIVPAEDRDKLAAAVERAIAEGIAYEVEHRLCCPDGSIRYIVSKGQTILDRQQRVIKLYGTGLDITDRKLAELALQAKTEELDRFFSVALDLLCIADTDGYFHRLNQEWERTLGYSLSELEGSSFWDYVHPDDLESTLGAVADLINQKQVINFVNRFRCFDGSYCWIEWRSFPIGKLIYSAARDISDRKQVEQELQQAKEAAEAANQAKSAFLATMSHELRTPLNAILGFAQLMNRDATLNPDYQNYMKIIHSNGNYLLKLINEILELSKIEAGRIFLEKKAIDLFEFLQSLHTTFSQQVSNQELQVNLEIFPQVPQYIITDPQKLQQVLINLIGNAIKFTKKGKVTLRVSLEFPESFLSLRFEVEDTGVGIAPEDLKMIFDAFAQAPAGRQTEEGTGLGLTISRKFIQLMGGKITVNSNLGKGSTFAFTLPVKITTETSVQPKQPKQQVIGLAPNQPIYRILIVDDNAGNRLLLVKLLEKVKLEVKEAVSGEDAFWLWQQWHPDLILMDLRMPGINGYETTKLIRAAEQKNQEVESAAIDRPTIIIALTAQASVSDRAQALAAGCNDYISKPFEVETLFHKIAKHLEIRYTYADDSYNSLNQETLAKNLTMENFTVMPDNWIVELYQASRSCQQKAVTQLIKQIPEEHLSLALALEQLNQDFDFEKIMQLTQLYLAKFS</sequence>
<keyword evidence="5 12" id="KW-0597">Phosphoprotein</keyword>
<dbReference type="Gene3D" id="3.40.50.2300">
    <property type="match status" value="1"/>
</dbReference>
<dbReference type="SMART" id="SM00448">
    <property type="entry name" value="REC"/>
    <property type="match status" value="1"/>
</dbReference>
<dbReference type="InterPro" id="IPR013656">
    <property type="entry name" value="PAS_4"/>
</dbReference>
<dbReference type="CDD" id="cd00082">
    <property type="entry name" value="HisKA"/>
    <property type="match status" value="1"/>
</dbReference>
<evidence type="ECO:0000259" key="16">
    <source>
        <dbReference type="PROSITE" id="PS50110"/>
    </source>
</evidence>
<dbReference type="Pfam" id="PF00512">
    <property type="entry name" value="HisKA"/>
    <property type="match status" value="1"/>
</dbReference>
<evidence type="ECO:0000256" key="5">
    <source>
        <dbReference type="ARBA" id="ARBA00022553"/>
    </source>
</evidence>
<name>A0ABV4YKR6_9CYAN</name>
<gene>
    <name evidence="20" type="ORF">ACE1B6_29605</name>
</gene>
<accession>A0ABV4YKR6</accession>
<keyword evidence="9 14" id="KW-1133">Transmembrane helix</keyword>
<feature type="coiled-coil region" evidence="13">
    <location>
        <begin position="1219"/>
        <end position="1249"/>
    </location>
</feature>
<dbReference type="InterPro" id="IPR003661">
    <property type="entry name" value="HisK_dim/P_dom"/>
</dbReference>
<evidence type="ECO:0000256" key="8">
    <source>
        <dbReference type="ARBA" id="ARBA00022777"/>
    </source>
</evidence>
<dbReference type="PROSITE" id="PS50112">
    <property type="entry name" value="PAS"/>
    <property type="match status" value="5"/>
</dbReference>
<evidence type="ECO:0000256" key="1">
    <source>
        <dbReference type="ARBA" id="ARBA00000085"/>
    </source>
</evidence>
<comment type="catalytic activity">
    <reaction evidence="1">
        <text>ATP + protein L-histidine = ADP + protein N-phospho-L-histidine.</text>
        <dbReference type="EC" id="2.7.13.3"/>
    </reaction>
</comment>
<feature type="domain" description="PAC" evidence="18">
    <location>
        <begin position="1063"/>
        <end position="1115"/>
    </location>
</feature>
<evidence type="ECO:0000256" key="11">
    <source>
        <dbReference type="ARBA" id="ARBA00023136"/>
    </source>
</evidence>
<dbReference type="Pfam" id="PF02743">
    <property type="entry name" value="dCache_1"/>
    <property type="match status" value="1"/>
</dbReference>
<dbReference type="InterPro" id="IPR011006">
    <property type="entry name" value="CheY-like_superfamily"/>
</dbReference>
<dbReference type="Pfam" id="PF00989">
    <property type="entry name" value="PAS"/>
    <property type="match status" value="1"/>
</dbReference>
<evidence type="ECO:0000259" key="15">
    <source>
        <dbReference type="PROSITE" id="PS50109"/>
    </source>
</evidence>
<feature type="domain" description="PAS" evidence="17">
    <location>
        <begin position="615"/>
        <end position="643"/>
    </location>
</feature>
<evidence type="ECO:0000313" key="20">
    <source>
        <dbReference type="EMBL" id="MFB2939430.1"/>
    </source>
</evidence>
<dbReference type="InterPro" id="IPR003594">
    <property type="entry name" value="HATPase_dom"/>
</dbReference>
<organism evidence="20 21">
    <name type="scientific">Floridaenema fluviatile BLCC-F154</name>
    <dbReference type="NCBI Taxonomy" id="3153640"/>
    <lineage>
        <taxon>Bacteria</taxon>
        <taxon>Bacillati</taxon>
        <taxon>Cyanobacteriota</taxon>
        <taxon>Cyanophyceae</taxon>
        <taxon>Oscillatoriophycideae</taxon>
        <taxon>Aerosakkonematales</taxon>
        <taxon>Aerosakkonemataceae</taxon>
        <taxon>Floridanema</taxon>
        <taxon>Floridanema fluviatile</taxon>
    </lineage>
</organism>
<dbReference type="Proteomes" id="UP001576776">
    <property type="component" value="Unassembled WGS sequence"/>
</dbReference>
<feature type="modified residue" description="4-aspartylphosphate" evidence="12">
    <location>
        <position position="1548"/>
    </location>
</feature>
<feature type="transmembrane region" description="Helical" evidence="14">
    <location>
        <begin position="381"/>
        <end position="400"/>
    </location>
</feature>
<evidence type="ECO:0000256" key="4">
    <source>
        <dbReference type="ARBA" id="ARBA00022475"/>
    </source>
</evidence>
<dbReference type="SMART" id="SM00304">
    <property type="entry name" value="HAMP"/>
    <property type="match status" value="1"/>
</dbReference>
<evidence type="ECO:0000313" key="21">
    <source>
        <dbReference type="Proteomes" id="UP001576776"/>
    </source>
</evidence>
<dbReference type="Gene3D" id="1.10.287.130">
    <property type="match status" value="1"/>
</dbReference>
<dbReference type="CDD" id="cd00130">
    <property type="entry name" value="PAS"/>
    <property type="match status" value="6"/>
</dbReference>
<dbReference type="RefSeq" id="WP_413260895.1">
    <property type="nucleotide sequence ID" value="NZ_JBHFNS010000094.1"/>
</dbReference>
<dbReference type="SUPFAM" id="SSF55785">
    <property type="entry name" value="PYP-like sensor domain (PAS domain)"/>
    <property type="match status" value="6"/>
</dbReference>
<feature type="domain" description="Response regulatory" evidence="16">
    <location>
        <begin position="1499"/>
        <end position="1625"/>
    </location>
</feature>
<evidence type="ECO:0000259" key="17">
    <source>
        <dbReference type="PROSITE" id="PS50112"/>
    </source>
</evidence>
<evidence type="ECO:0000259" key="19">
    <source>
        <dbReference type="PROSITE" id="PS50885"/>
    </source>
</evidence>
<keyword evidence="4" id="KW-1003">Cell membrane</keyword>
<keyword evidence="6" id="KW-0808">Transferase</keyword>
<dbReference type="CDD" id="cd16922">
    <property type="entry name" value="HATPase_EvgS-ArcB-TorS-like"/>
    <property type="match status" value="1"/>
</dbReference>
<evidence type="ECO:0000256" key="9">
    <source>
        <dbReference type="ARBA" id="ARBA00022989"/>
    </source>
</evidence>
<feature type="domain" description="PAC" evidence="18">
    <location>
        <begin position="668"/>
        <end position="718"/>
    </location>
</feature>
<dbReference type="Pfam" id="PF00672">
    <property type="entry name" value="HAMP"/>
    <property type="match status" value="1"/>
</dbReference>
<evidence type="ECO:0000256" key="14">
    <source>
        <dbReference type="SAM" id="Phobius"/>
    </source>
</evidence>
<dbReference type="CDD" id="cd06225">
    <property type="entry name" value="HAMP"/>
    <property type="match status" value="1"/>
</dbReference>
<feature type="transmembrane region" description="Helical" evidence="14">
    <location>
        <begin position="28"/>
        <end position="48"/>
    </location>
</feature>
<dbReference type="Gene3D" id="6.10.340.10">
    <property type="match status" value="1"/>
</dbReference>
<dbReference type="InterPro" id="IPR036097">
    <property type="entry name" value="HisK_dim/P_sf"/>
</dbReference>
<evidence type="ECO:0000256" key="7">
    <source>
        <dbReference type="ARBA" id="ARBA00022692"/>
    </source>
</evidence>
<dbReference type="Pfam" id="PF13426">
    <property type="entry name" value="PAS_9"/>
    <property type="match status" value="1"/>
</dbReference>
<dbReference type="InterPro" id="IPR005467">
    <property type="entry name" value="His_kinase_dom"/>
</dbReference>
<dbReference type="InterPro" id="IPR013767">
    <property type="entry name" value="PAS_fold"/>
</dbReference>
<dbReference type="InterPro" id="IPR036890">
    <property type="entry name" value="HATPase_C_sf"/>
</dbReference>
<feature type="domain" description="Histidine kinase" evidence="15">
    <location>
        <begin position="1253"/>
        <end position="1473"/>
    </location>
</feature>
<dbReference type="SUPFAM" id="SSF52172">
    <property type="entry name" value="CheY-like"/>
    <property type="match status" value="1"/>
</dbReference>
<keyword evidence="8" id="KW-0418">Kinase</keyword>
<dbReference type="InterPro" id="IPR033479">
    <property type="entry name" value="dCache_1"/>
</dbReference>
<comment type="caution">
    <text evidence="20">The sequence shown here is derived from an EMBL/GenBank/DDBJ whole genome shotgun (WGS) entry which is preliminary data.</text>
</comment>
<dbReference type="InterPro" id="IPR001610">
    <property type="entry name" value="PAC"/>
</dbReference>
<feature type="domain" description="PAS" evidence="17">
    <location>
        <begin position="1116"/>
        <end position="1186"/>
    </location>
</feature>
<dbReference type="InterPro" id="IPR003660">
    <property type="entry name" value="HAMP_dom"/>
</dbReference>
<dbReference type="PROSITE" id="PS50885">
    <property type="entry name" value="HAMP"/>
    <property type="match status" value="1"/>
</dbReference>
<dbReference type="Pfam" id="PF02518">
    <property type="entry name" value="HATPase_c"/>
    <property type="match status" value="1"/>
</dbReference>
<reference evidence="20 21" key="1">
    <citation type="submission" date="2024-09" db="EMBL/GenBank/DDBJ databases">
        <title>Floridaenema gen nov. (Aerosakkonemataceae, Aerosakkonematales ord. nov., Cyanobacteria) from benthic tropical and subtropical fresh waters, with the description of four new species.</title>
        <authorList>
            <person name="Moretto J.A."/>
            <person name="Berthold D.E."/>
            <person name="Lefler F.W."/>
            <person name="Huang I.-S."/>
            <person name="Laughinghouse H. IV."/>
        </authorList>
    </citation>
    <scope>NUCLEOTIDE SEQUENCE [LARGE SCALE GENOMIC DNA]</scope>
    <source>
        <strain evidence="20 21">BLCC-F154</strain>
    </source>
</reference>
<evidence type="ECO:0000256" key="3">
    <source>
        <dbReference type="ARBA" id="ARBA00012438"/>
    </source>
</evidence>
<dbReference type="InterPro" id="IPR000014">
    <property type="entry name" value="PAS"/>
</dbReference>
<dbReference type="SUPFAM" id="SSF55874">
    <property type="entry name" value="ATPase domain of HSP90 chaperone/DNA topoisomerase II/histidine kinase"/>
    <property type="match status" value="1"/>
</dbReference>
<dbReference type="PROSITE" id="PS50113">
    <property type="entry name" value="PAC"/>
    <property type="match status" value="4"/>
</dbReference>
<dbReference type="CDD" id="cd17546">
    <property type="entry name" value="REC_hyHK_CKI1_RcsC-like"/>
    <property type="match status" value="1"/>
</dbReference>
<keyword evidence="13" id="KW-0175">Coiled coil</keyword>
<dbReference type="NCBIfam" id="TIGR00229">
    <property type="entry name" value="sensory_box"/>
    <property type="match status" value="6"/>
</dbReference>
<dbReference type="EMBL" id="JBHFNS010000094">
    <property type="protein sequence ID" value="MFB2939430.1"/>
    <property type="molecule type" value="Genomic_DNA"/>
</dbReference>
<keyword evidence="11 14" id="KW-0472">Membrane</keyword>